<dbReference type="SUPFAM" id="SSF48452">
    <property type="entry name" value="TPR-like"/>
    <property type="match status" value="1"/>
</dbReference>
<dbReference type="Gene3D" id="1.25.40.10">
    <property type="entry name" value="Tetratricopeptide repeat domain"/>
    <property type="match status" value="1"/>
</dbReference>
<dbReference type="SMART" id="SM00028">
    <property type="entry name" value="TPR"/>
    <property type="match status" value="3"/>
</dbReference>
<dbReference type="Pfam" id="PF13424">
    <property type="entry name" value="TPR_12"/>
    <property type="match status" value="1"/>
</dbReference>
<sequence length="425" mass="45307">MSLINQMLKDLEQRGAGSNDAKEMIISSPSEALQPAVITPYTSQHYQAKHGVPFLKISGLMVLLAGGAYLWVQSAPALSHSIDQLKVQATPQAVLMHADSEAATKPAEDTRTIAAVQTTDSASPPLFESTLRYTPIAAQTNKLEKYPQKDKVIANVMPAELLASSPANTNQATKPVEPVSSQPVEPANNVVVSGNSVVPTKLVVAAKSPAHSSNSSILKQISPEQKSGNSYRQALANLQQGRVAEAQSNLAQALEANPANQEARQTLAGLLLDNNRNDEARATLAAGLAIAPEQTNFRMALARLQIELGDKSAALTTMEQGQAYANNNADYQSFLATLLQRANRHDEAISHYKTALSMNASPNNSSSANSLVGLGISLQATGKLENAQEAFTRAQSVATLSPELAQFIDQQLKQINQRLQNSASK</sequence>
<dbReference type="EMBL" id="CP002056">
    <property type="protein sequence ID" value="ADI29650.1"/>
    <property type="molecule type" value="Genomic_DNA"/>
</dbReference>
<dbReference type="STRING" id="666681.M301_1267"/>
<dbReference type="RefSeq" id="WP_013147964.1">
    <property type="nucleotide sequence ID" value="NC_014207.1"/>
</dbReference>
<dbReference type="InterPro" id="IPR011990">
    <property type="entry name" value="TPR-like_helical_dom_sf"/>
</dbReference>
<reference evidence="2" key="1">
    <citation type="submission" date="2010-05" db="EMBL/GenBank/DDBJ databases">
        <title>Complete sequence of Methylotenera sp. 301.</title>
        <authorList>
            <person name="Lucas S."/>
            <person name="Copeland A."/>
            <person name="Lapidus A."/>
            <person name="Cheng J.-F."/>
            <person name="Bruce D."/>
            <person name="Goodwin L."/>
            <person name="Pitluck S."/>
            <person name="Clum A."/>
            <person name="Land M."/>
            <person name="Hauser L."/>
            <person name="Kyrpides N."/>
            <person name="Ivanova N."/>
            <person name="Chistoservova L."/>
            <person name="Kalyuzhnaya M."/>
            <person name="Woyke T."/>
        </authorList>
    </citation>
    <scope>NUCLEOTIDE SEQUENCE [LARGE SCALE GENOMIC DNA]</scope>
    <source>
        <strain evidence="2">301</strain>
    </source>
</reference>
<evidence type="ECO:0000313" key="2">
    <source>
        <dbReference type="Proteomes" id="UP000000383"/>
    </source>
</evidence>
<proteinExistence type="predicted"/>
<dbReference type="KEGG" id="meh:M301_1267"/>
<dbReference type="HOGENOM" id="CLU_053124_0_0_4"/>
<dbReference type="Proteomes" id="UP000000383">
    <property type="component" value="Chromosome"/>
</dbReference>
<organism evidence="1 2">
    <name type="scientific">Methylotenera versatilis (strain 301)</name>
    <dbReference type="NCBI Taxonomy" id="666681"/>
    <lineage>
        <taxon>Bacteria</taxon>
        <taxon>Pseudomonadati</taxon>
        <taxon>Pseudomonadota</taxon>
        <taxon>Betaproteobacteria</taxon>
        <taxon>Nitrosomonadales</taxon>
        <taxon>Methylophilaceae</taxon>
        <taxon>Methylotenera</taxon>
    </lineage>
</organism>
<dbReference type="Pfam" id="PF14559">
    <property type="entry name" value="TPR_19"/>
    <property type="match status" value="1"/>
</dbReference>
<protein>
    <submittedName>
        <fullName evidence="1">TPR repeat-containing protein</fullName>
    </submittedName>
</protein>
<dbReference type="InterPro" id="IPR019734">
    <property type="entry name" value="TPR_rpt"/>
</dbReference>
<name>D7DHW5_METV0</name>
<reference evidence="1 2" key="2">
    <citation type="journal article" date="2011" name="J. Bacteriol.">
        <title>Genomes of three methylotrophs from a single niche uncover genetic and metabolic divergence of Methylophilaceae.</title>
        <authorList>
            <person name="Lapidus A."/>
            <person name="Clum A."/>
            <person name="Labutti K."/>
            <person name="Kaluzhnaya M.G."/>
            <person name="Lim S."/>
            <person name="Beck D.A."/>
            <person name="Glavina Del Rio T."/>
            <person name="Nolan M."/>
            <person name="Mavromatis K."/>
            <person name="Huntemann M."/>
            <person name="Lucas S."/>
            <person name="Lidstrom M.E."/>
            <person name="Ivanova N."/>
            <person name="Chistoserdova L."/>
        </authorList>
    </citation>
    <scope>NUCLEOTIDE SEQUENCE [LARGE SCALE GENOMIC DNA]</scope>
    <source>
        <strain evidence="1 2">301</strain>
    </source>
</reference>
<evidence type="ECO:0000313" key="1">
    <source>
        <dbReference type="EMBL" id="ADI29650.1"/>
    </source>
</evidence>
<gene>
    <name evidence="1" type="ordered locus">M301_1267</name>
</gene>
<dbReference type="eggNOG" id="COG0457">
    <property type="taxonomic scope" value="Bacteria"/>
</dbReference>
<accession>D7DHW5</accession>
<dbReference type="OrthoDB" id="5406098at2"/>
<dbReference type="AlphaFoldDB" id="D7DHW5"/>
<keyword evidence="2" id="KW-1185">Reference proteome</keyword>